<dbReference type="EMBL" id="CM018042">
    <property type="protein sequence ID" value="KAA8532329.1"/>
    <property type="molecule type" value="Genomic_DNA"/>
</dbReference>
<evidence type="ECO:0000313" key="1">
    <source>
        <dbReference type="EMBL" id="KAA8532329.1"/>
    </source>
</evidence>
<proteinExistence type="predicted"/>
<gene>
    <name evidence="1" type="ORF">F0562_032416</name>
</gene>
<evidence type="ECO:0000313" key="2">
    <source>
        <dbReference type="Proteomes" id="UP000325577"/>
    </source>
</evidence>
<evidence type="ECO:0008006" key="3">
    <source>
        <dbReference type="Google" id="ProtNLM"/>
    </source>
</evidence>
<protein>
    <recommendedName>
        <fullName evidence="3">RNase H type-1 domain-containing protein</fullName>
    </recommendedName>
</protein>
<sequence length="130" mass="14754">MLLHGDKVRDPGSIGRMAKNYLQEFHEAQLRVSFSVPGVVTVGAAKWTAPEERLFKINVDGSWSPDSGYGSLGGIIRDWKGEYLRILDQPVWELVRRSEVGLDTAFGNRKLRHTNSLEEKKKKKSSENRQ</sequence>
<name>A0A5J5AQ01_9ASTE</name>
<accession>A0A5J5AQ01</accession>
<reference evidence="1 2" key="1">
    <citation type="submission" date="2019-09" db="EMBL/GenBank/DDBJ databases">
        <title>A chromosome-level genome assembly of the Chinese tupelo Nyssa sinensis.</title>
        <authorList>
            <person name="Yang X."/>
            <person name="Kang M."/>
            <person name="Yang Y."/>
            <person name="Xiong H."/>
            <person name="Wang M."/>
            <person name="Zhang Z."/>
            <person name="Wang Z."/>
            <person name="Wu H."/>
            <person name="Ma T."/>
            <person name="Liu J."/>
            <person name="Xi Z."/>
        </authorList>
    </citation>
    <scope>NUCLEOTIDE SEQUENCE [LARGE SCALE GENOMIC DNA]</scope>
    <source>
        <strain evidence="1">J267</strain>
        <tissue evidence="1">Leaf</tissue>
    </source>
</reference>
<keyword evidence="2" id="KW-1185">Reference proteome</keyword>
<dbReference type="AlphaFoldDB" id="A0A5J5AQ01"/>
<dbReference type="OrthoDB" id="990022at2759"/>
<organism evidence="1 2">
    <name type="scientific">Nyssa sinensis</name>
    <dbReference type="NCBI Taxonomy" id="561372"/>
    <lineage>
        <taxon>Eukaryota</taxon>
        <taxon>Viridiplantae</taxon>
        <taxon>Streptophyta</taxon>
        <taxon>Embryophyta</taxon>
        <taxon>Tracheophyta</taxon>
        <taxon>Spermatophyta</taxon>
        <taxon>Magnoliopsida</taxon>
        <taxon>eudicotyledons</taxon>
        <taxon>Gunneridae</taxon>
        <taxon>Pentapetalae</taxon>
        <taxon>asterids</taxon>
        <taxon>Cornales</taxon>
        <taxon>Nyssaceae</taxon>
        <taxon>Nyssa</taxon>
    </lineage>
</organism>
<dbReference type="Proteomes" id="UP000325577">
    <property type="component" value="Linkage Group LG19"/>
</dbReference>